<evidence type="ECO:0000256" key="6">
    <source>
        <dbReference type="PIRSR" id="PIRSR000190-1"/>
    </source>
</evidence>
<dbReference type="EC" id="1.4.3.5" evidence="5"/>
<dbReference type="NCBIfam" id="TIGR00558">
    <property type="entry name" value="pdxH"/>
    <property type="match status" value="1"/>
</dbReference>
<dbReference type="NCBIfam" id="NF004231">
    <property type="entry name" value="PRK05679.1"/>
    <property type="match status" value="1"/>
</dbReference>
<evidence type="ECO:0000313" key="11">
    <source>
        <dbReference type="Proteomes" id="UP000318297"/>
    </source>
</evidence>
<evidence type="ECO:0000259" key="9">
    <source>
        <dbReference type="Pfam" id="PF10590"/>
    </source>
</evidence>
<feature type="domain" description="Pyridoxamine 5'-phosphate oxidase N-terminal" evidence="8">
    <location>
        <begin position="55"/>
        <end position="173"/>
    </location>
</feature>
<comment type="catalytic activity">
    <reaction evidence="5">
        <text>pyridoxine 5'-phosphate + O2 = pyridoxal 5'-phosphate + H2O2</text>
        <dbReference type="Rhea" id="RHEA:15149"/>
        <dbReference type="ChEBI" id="CHEBI:15379"/>
        <dbReference type="ChEBI" id="CHEBI:16240"/>
        <dbReference type="ChEBI" id="CHEBI:58589"/>
        <dbReference type="ChEBI" id="CHEBI:597326"/>
        <dbReference type="EC" id="1.4.3.5"/>
    </reaction>
</comment>
<dbReference type="Pfam" id="PF10590">
    <property type="entry name" value="PNP_phzG_C"/>
    <property type="match status" value="1"/>
</dbReference>
<dbReference type="InterPro" id="IPR011576">
    <property type="entry name" value="Pyridox_Oxase_N"/>
</dbReference>
<feature type="binding site" evidence="5 6">
    <location>
        <position position="141"/>
    </location>
    <ligand>
        <name>substrate</name>
    </ligand>
</feature>
<sequence>MVKSASGSVEAVEPIKRWDYDGDGLDESALPTAPWPVIERWVTDARRRQDAEGDVPEPDAISVATADADGQPHVRTVLMRYLEADGPGFYTNFGSRKGLDLQANPQIAAALTWPPMFRAIRFTGRAVRLDRGIVTEYFQSRPYGSRVGAWASHQSQSAPDRSALESSVAAYEQTFPDHDRPDDVPLPDFWGGYRIECDEVEFWAGRASRLHDRLVFVRTAAGDLADGSVWRIERRQP</sequence>
<dbReference type="UniPathway" id="UPA01068">
    <property type="reaction ID" value="UER00304"/>
</dbReference>
<feature type="binding site" evidence="5 6">
    <location>
        <begin position="209"/>
        <end position="211"/>
    </location>
    <ligand>
        <name>substrate</name>
    </ligand>
</feature>
<keyword evidence="2 5" id="KW-0285">Flavoprotein</keyword>
<gene>
    <name evidence="5" type="primary">pdxH</name>
    <name evidence="10" type="ORF">BKA23_0470</name>
</gene>
<comment type="catalytic activity">
    <reaction evidence="5">
        <text>pyridoxamine 5'-phosphate + O2 + H2O = pyridoxal 5'-phosphate + H2O2 + NH4(+)</text>
        <dbReference type="Rhea" id="RHEA:15817"/>
        <dbReference type="ChEBI" id="CHEBI:15377"/>
        <dbReference type="ChEBI" id="CHEBI:15379"/>
        <dbReference type="ChEBI" id="CHEBI:16240"/>
        <dbReference type="ChEBI" id="CHEBI:28938"/>
        <dbReference type="ChEBI" id="CHEBI:58451"/>
        <dbReference type="ChEBI" id="CHEBI:597326"/>
        <dbReference type="EC" id="1.4.3.5"/>
    </reaction>
</comment>
<dbReference type="InterPro" id="IPR012349">
    <property type="entry name" value="Split_barrel_FMN-bd"/>
</dbReference>
<keyword evidence="11" id="KW-1185">Reference proteome</keyword>
<comment type="function">
    <text evidence="5">Catalyzes the oxidation of either pyridoxine 5'-phosphate (PNP) or pyridoxamine 5'-phosphate (PMP) into pyridoxal 5'-phosphate (PLP).</text>
</comment>
<comment type="caution">
    <text evidence="10">The sequence shown here is derived from an EMBL/GenBank/DDBJ whole genome shotgun (WGS) entry which is preliminary data.</text>
</comment>
<feature type="binding site" evidence="5 6">
    <location>
        <position position="80"/>
    </location>
    <ligand>
        <name>substrate</name>
    </ligand>
</feature>
<feature type="binding site" evidence="5 7">
    <location>
        <position position="96"/>
    </location>
    <ligand>
        <name>FMN</name>
        <dbReference type="ChEBI" id="CHEBI:58210"/>
    </ligand>
</feature>
<feature type="binding site" evidence="5 7">
    <location>
        <begin position="154"/>
        <end position="155"/>
    </location>
    <ligand>
        <name>FMN</name>
        <dbReference type="ChEBI" id="CHEBI:58210"/>
    </ligand>
</feature>
<feature type="binding site" evidence="5">
    <location>
        <begin position="75"/>
        <end position="80"/>
    </location>
    <ligand>
        <name>FMN</name>
        <dbReference type="ChEBI" id="CHEBI:58210"/>
    </ligand>
</feature>
<feature type="binding site" evidence="5 6">
    <location>
        <position position="137"/>
    </location>
    <ligand>
        <name>substrate</name>
    </ligand>
</feature>
<dbReference type="Gene3D" id="2.30.110.10">
    <property type="entry name" value="Electron Transport, Fmn-binding Protein, Chain A"/>
    <property type="match status" value="1"/>
</dbReference>
<dbReference type="InterPro" id="IPR019740">
    <property type="entry name" value="Pyridox_Oxase_CS"/>
</dbReference>
<dbReference type="PANTHER" id="PTHR10851">
    <property type="entry name" value="PYRIDOXINE-5-PHOSPHATE OXIDASE"/>
    <property type="match status" value="1"/>
</dbReference>
<name>A0A561E7V2_9MICO</name>
<comment type="similarity">
    <text evidence="1 5">Belongs to the pyridoxamine 5'-phosphate oxidase family.</text>
</comment>
<dbReference type="PANTHER" id="PTHR10851:SF0">
    <property type="entry name" value="PYRIDOXINE-5'-PHOSPHATE OXIDASE"/>
    <property type="match status" value="1"/>
</dbReference>
<dbReference type="GO" id="GO:0008615">
    <property type="term" value="P:pyridoxine biosynthetic process"/>
    <property type="evidence" value="ECO:0007669"/>
    <property type="project" value="UniProtKB-UniRule"/>
</dbReference>
<protein>
    <recommendedName>
        <fullName evidence="5">Pyridoxine/pyridoxamine 5'-phosphate oxidase</fullName>
        <ecNumber evidence="5">1.4.3.5</ecNumber>
    </recommendedName>
    <alternativeName>
        <fullName evidence="5">PNP/PMP oxidase</fullName>
        <shortName evidence="5">PNPOx</shortName>
    </alternativeName>
    <alternativeName>
        <fullName evidence="5">Pyridoxal 5'-phosphate synthase</fullName>
    </alternativeName>
</protein>
<dbReference type="InterPro" id="IPR000659">
    <property type="entry name" value="Pyridox_Oxase"/>
</dbReference>
<dbReference type="PIRSF" id="PIRSF000190">
    <property type="entry name" value="Pyd_amn-ph_oxd"/>
    <property type="match status" value="1"/>
</dbReference>
<comment type="cofactor">
    <cofactor evidence="5 7">
        <name>FMN</name>
        <dbReference type="ChEBI" id="CHEBI:58210"/>
    </cofactor>
    <text evidence="5 7">Binds 1 FMN per subunit.</text>
</comment>
<proteinExistence type="inferred from homology"/>
<comment type="subunit">
    <text evidence="5">Homodimer.</text>
</comment>
<dbReference type="InterPro" id="IPR019576">
    <property type="entry name" value="Pyridoxamine_oxidase_dimer_C"/>
</dbReference>
<feature type="binding site" evidence="5 7">
    <location>
        <begin position="90"/>
        <end position="91"/>
    </location>
    <ligand>
        <name>FMN</name>
        <dbReference type="ChEBI" id="CHEBI:58210"/>
    </ligand>
</feature>
<comment type="caution">
    <text evidence="5">Lacks conserved residue(s) required for the propagation of feature annotation.</text>
</comment>
<feature type="binding site" evidence="5 7">
    <location>
        <position position="97"/>
    </location>
    <ligand>
        <name>FMN</name>
        <dbReference type="ChEBI" id="CHEBI:58210"/>
    </ligand>
</feature>
<evidence type="ECO:0000256" key="2">
    <source>
        <dbReference type="ARBA" id="ARBA00022630"/>
    </source>
</evidence>
<dbReference type="GO" id="GO:0004733">
    <property type="term" value="F:pyridoxamine phosphate oxidase activity"/>
    <property type="evidence" value="ECO:0007669"/>
    <property type="project" value="UniProtKB-UniRule"/>
</dbReference>
<dbReference type="SUPFAM" id="SSF50475">
    <property type="entry name" value="FMN-binding split barrel"/>
    <property type="match status" value="1"/>
</dbReference>
<dbReference type="AlphaFoldDB" id="A0A561E7V2"/>
<evidence type="ECO:0000256" key="3">
    <source>
        <dbReference type="ARBA" id="ARBA00022643"/>
    </source>
</evidence>
<dbReference type="HAMAP" id="MF_01629">
    <property type="entry name" value="PdxH"/>
    <property type="match status" value="1"/>
</dbReference>
<feature type="binding site" evidence="5 7">
    <location>
        <position position="213"/>
    </location>
    <ligand>
        <name>FMN</name>
        <dbReference type="ChEBI" id="CHEBI:58210"/>
    </ligand>
</feature>
<comment type="pathway">
    <text evidence="5">Cofactor metabolism; pyridoxal 5'-phosphate salvage; pyridoxal 5'-phosphate from pyridoxine 5'-phosphate: step 1/1.</text>
</comment>
<dbReference type="PROSITE" id="PS01064">
    <property type="entry name" value="PYRIDOX_OXIDASE"/>
    <property type="match status" value="1"/>
</dbReference>
<dbReference type="GO" id="GO:0010181">
    <property type="term" value="F:FMN binding"/>
    <property type="evidence" value="ECO:0007669"/>
    <property type="project" value="UniProtKB-UniRule"/>
</dbReference>
<dbReference type="Pfam" id="PF01243">
    <property type="entry name" value="PNPOx_N"/>
    <property type="match status" value="1"/>
</dbReference>
<evidence type="ECO:0000256" key="7">
    <source>
        <dbReference type="PIRSR" id="PIRSR000190-2"/>
    </source>
</evidence>
<dbReference type="Proteomes" id="UP000318297">
    <property type="component" value="Unassembled WGS sequence"/>
</dbReference>
<dbReference type="EMBL" id="VIVQ01000001">
    <property type="protein sequence ID" value="TWE11689.1"/>
    <property type="molecule type" value="Genomic_DNA"/>
</dbReference>
<evidence type="ECO:0000259" key="8">
    <source>
        <dbReference type="Pfam" id="PF01243"/>
    </source>
</evidence>
<evidence type="ECO:0000313" key="10">
    <source>
        <dbReference type="EMBL" id="TWE11689.1"/>
    </source>
</evidence>
<evidence type="ECO:0000256" key="4">
    <source>
        <dbReference type="ARBA" id="ARBA00023002"/>
    </source>
</evidence>
<reference evidence="10 11" key="1">
    <citation type="submission" date="2019-06" db="EMBL/GenBank/DDBJ databases">
        <title>Sequencing the genomes of 1000 actinobacteria strains.</title>
        <authorList>
            <person name="Klenk H.-P."/>
        </authorList>
    </citation>
    <scope>NUCLEOTIDE SEQUENCE [LARGE SCALE GENOMIC DNA]</scope>
    <source>
        <strain evidence="10 11">DSM 19560</strain>
    </source>
</reference>
<feature type="binding site" evidence="5 6">
    <location>
        <position position="145"/>
    </location>
    <ligand>
        <name>substrate</name>
    </ligand>
</feature>
<organism evidence="10 11">
    <name type="scientific">Rudaeicoccus suwonensis</name>
    <dbReference type="NCBI Taxonomy" id="657409"/>
    <lineage>
        <taxon>Bacteria</taxon>
        <taxon>Bacillati</taxon>
        <taxon>Actinomycetota</taxon>
        <taxon>Actinomycetes</taxon>
        <taxon>Micrococcales</taxon>
        <taxon>Dermacoccaceae</taxon>
        <taxon>Rudaeicoccus</taxon>
    </lineage>
</organism>
<evidence type="ECO:0000256" key="5">
    <source>
        <dbReference type="HAMAP-Rule" id="MF_01629"/>
    </source>
</evidence>
<feature type="binding site" evidence="6">
    <location>
        <begin position="17"/>
        <end position="20"/>
    </location>
    <ligand>
        <name>substrate</name>
    </ligand>
</feature>
<keyword evidence="4 5" id="KW-0560">Oxidoreductase</keyword>
<evidence type="ECO:0000256" key="1">
    <source>
        <dbReference type="ARBA" id="ARBA00007301"/>
    </source>
</evidence>
<keyword evidence="5" id="KW-0664">Pyridoxine biosynthesis</keyword>
<feature type="binding site" evidence="5 7">
    <location>
        <position position="203"/>
    </location>
    <ligand>
        <name>FMN</name>
        <dbReference type="ChEBI" id="CHEBI:58210"/>
    </ligand>
</feature>
<comment type="pathway">
    <text evidence="5">Cofactor metabolism; pyridoxal 5'-phosphate salvage; pyridoxal 5'-phosphate from pyridoxamine 5'-phosphate: step 1/1.</text>
</comment>
<keyword evidence="3 5" id="KW-0288">FMN</keyword>
<feature type="domain" description="Pyridoxine 5'-phosphate oxidase dimerisation C-terminal" evidence="9">
    <location>
        <begin position="190"/>
        <end position="237"/>
    </location>
</feature>
<accession>A0A561E7V2</accession>